<sequence>MSQQYSLRWNNHQPNFISMFTTLLNTQTLVDVTLAADGKQLLAHKVVLSACSTYFQSLFVDNPSPHPIVILKDVTFADLRTMVDFMYCGEVNVTEEQLPKVLDTAKLLKIKGLTEMPDSTSLTRSQANNSDFQSQADSLDSQRQSPAASPSSKRKRKSSTGSTSLSMLEESRADVSAQTGGGVETITLSSLPHHRRIREYHEIRTIDNAQQTTETAENMSVDQSSVGMENPPAAMPQGGQWTMMEHSYPRYSNACLGAVQQEPIYMNNVMNQHMDDMNYSQGMGVAGPSPSSSCAEMQTQQEPHPVPTPKRRRTSNPQSEENFQRALEAVRFGGIGFCKAARMFGVNNRTLWLEYKKKGYPNNRPSIKSRIKREHTTPPPEQKEEPAPVEQQMALLCAPQVPPGFIDPPHAFPLQGVPHSSPINILGMNFNSMQ</sequence>
<evidence type="ECO:0000256" key="1">
    <source>
        <dbReference type="ARBA" id="ARBA00004123"/>
    </source>
</evidence>
<feature type="DNA-binding region" description="H-T-H motif" evidence="3">
    <location>
        <begin position="337"/>
        <end position="357"/>
    </location>
</feature>
<accession>A0A2A4IX55</accession>
<dbReference type="EMBL" id="NWSH01006053">
    <property type="protein sequence ID" value="PCG63709.1"/>
    <property type="molecule type" value="Genomic_DNA"/>
</dbReference>
<evidence type="ECO:0000256" key="4">
    <source>
        <dbReference type="SAM" id="MobiDB-lite"/>
    </source>
</evidence>
<feature type="compositionally biased region" description="Low complexity" evidence="4">
    <location>
        <begin position="159"/>
        <end position="168"/>
    </location>
</feature>
<evidence type="ECO:0000256" key="2">
    <source>
        <dbReference type="ARBA" id="ARBA00023242"/>
    </source>
</evidence>
<feature type="compositionally biased region" description="Polar residues" evidence="4">
    <location>
        <begin position="118"/>
        <end position="139"/>
    </location>
</feature>
<feature type="region of interest" description="Disordered" evidence="4">
    <location>
        <begin position="284"/>
        <end position="321"/>
    </location>
</feature>
<dbReference type="PROSITE" id="PS50097">
    <property type="entry name" value="BTB"/>
    <property type="match status" value="1"/>
</dbReference>
<protein>
    <recommendedName>
        <fullName evidence="8">BTB domain-containing protein</fullName>
    </recommendedName>
</protein>
<feature type="region of interest" description="Disordered" evidence="4">
    <location>
        <begin position="362"/>
        <end position="388"/>
    </location>
</feature>
<dbReference type="Gene3D" id="3.30.710.10">
    <property type="entry name" value="Potassium Channel Kv1.1, Chain A"/>
    <property type="match status" value="1"/>
</dbReference>
<dbReference type="PROSITE" id="PS50960">
    <property type="entry name" value="HTH_PSQ"/>
    <property type="match status" value="1"/>
</dbReference>
<evidence type="ECO:0008006" key="8">
    <source>
        <dbReference type="Google" id="ProtNLM"/>
    </source>
</evidence>
<dbReference type="CDD" id="cd18315">
    <property type="entry name" value="BTB_POZ_BAB-like"/>
    <property type="match status" value="1"/>
</dbReference>
<evidence type="ECO:0000259" key="6">
    <source>
        <dbReference type="PROSITE" id="PS50960"/>
    </source>
</evidence>
<evidence type="ECO:0000313" key="7">
    <source>
        <dbReference type="EMBL" id="PCG63710.1"/>
    </source>
</evidence>
<reference evidence="7" key="1">
    <citation type="submission" date="2017-09" db="EMBL/GenBank/DDBJ databases">
        <title>Contemporary evolution of a Lepidopteran species, Heliothis virescens, in response to modern agricultural practices.</title>
        <authorList>
            <person name="Fritz M.L."/>
            <person name="Deyonke A.M."/>
            <person name="Papanicolaou A."/>
            <person name="Micinski S."/>
            <person name="Westbrook J."/>
            <person name="Gould F."/>
        </authorList>
    </citation>
    <scope>NUCLEOTIDE SEQUENCE [LARGE SCALE GENOMIC DNA]</scope>
    <source>
        <strain evidence="7">HvINT-</strain>
        <tissue evidence="7">Whole body</tissue>
    </source>
</reference>
<dbReference type="GO" id="GO:0005634">
    <property type="term" value="C:nucleus"/>
    <property type="evidence" value="ECO:0007669"/>
    <property type="project" value="UniProtKB-SubCell"/>
</dbReference>
<organism evidence="7">
    <name type="scientific">Heliothis virescens</name>
    <name type="common">Tobacco budworm moth</name>
    <dbReference type="NCBI Taxonomy" id="7102"/>
    <lineage>
        <taxon>Eukaryota</taxon>
        <taxon>Metazoa</taxon>
        <taxon>Ecdysozoa</taxon>
        <taxon>Arthropoda</taxon>
        <taxon>Hexapoda</taxon>
        <taxon>Insecta</taxon>
        <taxon>Pterygota</taxon>
        <taxon>Neoptera</taxon>
        <taxon>Endopterygota</taxon>
        <taxon>Lepidoptera</taxon>
        <taxon>Glossata</taxon>
        <taxon>Ditrysia</taxon>
        <taxon>Noctuoidea</taxon>
        <taxon>Noctuidae</taxon>
        <taxon>Heliothinae</taxon>
        <taxon>Heliothis</taxon>
    </lineage>
</organism>
<gene>
    <name evidence="7" type="ORF">B5V51_11846</name>
</gene>
<keyword evidence="2 3" id="KW-0539">Nucleus</keyword>
<feature type="domain" description="HTH psq-type" evidence="6">
    <location>
        <begin position="309"/>
        <end position="361"/>
    </location>
</feature>
<dbReference type="GO" id="GO:0003677">
    <property type="term" value="F:DNA binding"/>
    <property type="evidence" value="ECO:0007669"/>
    <property type="project" value="UniProtKB-UniRule"/>
</dbReference>
<comment type="subcellular location">
    <subcellularLocation>
        <location evidence="1 3">Nucleus</location>
    </subcellularLocation>
</comment>
<feature type="domain" description="BTB" evidence="5">
    <location>
        <begin position="30"/>
        <end position="95"/>
    </location>
</feature>
<dbReference type="InterPro" id="IPR011333">
    <property type="entry name" value="SKP1/BTB/POZ_sf"/>
</dbReference>
<dbReference type="InterPro" id="IPR000210">
    <property type="entry name" value="BTB/POZ_dom"/>
</dbReference>
<feature type="compositionally biased region" description="Low complexity" evidence="4">
    <location>
        <begin position="141"/>
        <end position="151"/>
    </location>
</feature>
<keyword evidence="3" id="KW-0238">DNA-binding</keyword>
<evidence type="ECO:0000256" key="3">
    <source>
        <dbReference type="PROSITE-ProRule" id="PRU00320"/>
    </source>
</evidence>
<dbReference type="STRING" id="7102.A0A2A4IX55"/>
<dbReference type="Gene3D" id="1.10.10.60">
    <property type="entry name" value="Homeodomain-like"/>
    <property type="match status" value="1"/>
</dbReference>
<name>A0A2A4IX55_HELVI</name>
<dbReference type="PANTHER" id="PTHR23110:SF81">
    <property type="entry name" value="BTB-PROTEIN-VII, ISOFORM F-RELATED"/>
    <property type="match status" value="1"/>
</dbReference>
<dbReference type="InterPro" id="IPR009057">
    <property type="entry name" value="Homeodomain-like_sf"/>
</dbReference>
<dbReference type="GO" id="GO:0006357">
    <property type="term" value="P:regulation of transcription by RNA polymerase II"/>
    <property type="evidence" value="ECO:0007669"/>
    <property type="project" value="TreeGrafter"/>
</dbReference>
<evidence type="ECO:0000259" key="5">
    <source>
        <dbReference type="PROSITE" id="PS50097"/>
    </source>
</evidence>
<comment type="caution">
    <text evidence="7">The sequence shown here is derived from an EMBL/GenBank/DDBJ whole genome shotgun (WGS) entry which is preliminary data.</text>
</comment>
<dbReference type="EMBL" id="NWSH01006053">
    <property type="protein sequence ID" value="PCG63710.1"/>
    <property type="molecule type" value="Genomic_DNA"/>
</dbReference>
<dbReference type="PANTHER" id="PTHR23110">
    <property type="entry name" value="BTB DOMAIN TRANSCRIPTION FACTOR"/>
    <property type="match status" value="1"/>
</dbReference>
<dbReference type="InterPro" id="IPR051095">
    <property type="entry name" value="Dros_DevTransReg"/>
</dbReference>
<dbReference type="InterPro" id="IPR007889">
    <property type="entry name" value="HTH_Psq"/>
</dbReference>
<feature type="compositionally biased region" description="Polar residues" evidence="4">
    <location>
        <begin position="289"/>
        <end position="302"/>
    </location>
</feature>
<dbReference type="SMART" id="SM00225">
    <property type="entry name" value="BTB"/>
    <property type="match status" value="1"/>
</dbReference>
<proteinExistence type="predicted"/>
<dbReference type="AlphaFoldDB" id="A0A2A4IX55"/>
<dbReference type="SUPFAM" id="SSF54695">
    <property type="entry name" value="POZ domain"/>
    <property type="match status" value="1"/>
</dbReference>
<feature type="region of interest" description="Disordered" evidence="4">
    <location>
        <begin position="118"/>
        <end position="190"/>
    </location>
</feature>
<dbReference type="Pfam" id="PF05225">
    <property type="entry name" value="HTH_psq"/>
    <property type="match status" value="1"/>
</dbReference>
<dbReference type="SUPFAM" id="SSF46689">
    <property type="entry name" value="Homeodomain-like"/>
    <property type="match status" value="1"/>
</dbReference>
<dbReference type="Pfam" id="PF00651">
    <property type="entry name" value="BTB"/>
    <property type="match status" value="1"/>
</dbReference>